<name>A0AAD8E5I3_DIPPU</name>
<feature type="non-terminal residue" evidence="2">
    <location>
        <position position="58"/>
    </location>
</feature>
<sequence>IRFESHSNQPEEELKCDISGVRASLPTESQQAIPNHVKIPREKHELCNKDGANVSVVD</sequence>
<dbReference type="AlphaFoldDB" id="A0AAD8E5I3"/>
<evidence type="ECO:0000256" key="1">
    <source>
        <dbReference type="SAM" id="MobiDB-lite"/>
    </source>
</evidence>
<reference evidence="2" key="1">
    <citation type="journal article" date="2023" name="IScience">
        <title>Live-bearing cockroach genome reveals convergent evolutionary mechanisms linked to viviparity in insects and beyond.</title>
        <authorList>
            <person name="Fouks B."/>
            <person name="Harrison M.C."/>
            <person name="Mikhailova A.A."/>
            <person name="Marchal E."/>
            <person name="English S."/>
            <person name="Carruthers M."/>
            <person name="Jennings E.C."/>
            <person name="Chiamaka E.L."/>
            <person name="Frigard R.A."/>
            <person name="Pippel M."/>
            <person name="Attardo G.M."/>
            <person name="Benoit J.B."/>
            <person name="Bornberg-Bauer E."/>
            <person name="Tobe S.S."/>
        </authorList>
    </citation>
    <scope>NUCLEOTIDE SEQUENCE</scope>
    <source>
        <strain evidence="2">Stay&amp;Tobe</strain>
    </source>
</reference>
<reference evidence="2" key="2">
    <citation type="submission" date="2023-05" db="EMBL/GenBank/DDBJ databases">
        <authorList>
            <person name="Fouks B."/>
        </authorList>
    </citation>
    <scope>NUCLEOTIDE SEQUENCE</scope>
    <source>
        <strain evidence="2">Stay&amp;Tobe</strain>
        <tissue evidence="2">Testes</tissue>
    </source>
</reference>
<gene>
    <name evidence="2" type="ORF">L9F63_005862</name>
</gene>
<dbReference type="Proteomes" id="UP001233999">
    <property type="component" value="Unassembled WGS sequence"/>
</dbReference>
<evidence type="ECO:0000313" key="2">
    <source>
        <dbReference type="EMBL" id="KAJ9577559.1"/>
    </source>
</evidence>
<keyword evidence="3" id="KW-1185">Reference proteome</keyword>
<evidence type="ECO:0000313" key="3">
    <source>
        <dbReference type="Proteomes" id="UP001233999"/>
    </source>
</evidence>
<proteinExistence type="predicted"/>
<feature type="non-terminal residue" evidence="2">
    <location>
        <position position="1"/>
    </location>
</feature>
<comment type="caution">
    <text evidence="2">The sequence shown here is derived from an EMBL/GenBank/DDBJ whole genome shotgun (WGS) entry which is preliminary data.</text>
</comment>
<protein>
    <submittedName>
        <fullName evidence="2">Uncharacterized protein</fullName>
    </submittedName>
</protein>
<accession>A0AAD8E5I3</accession>
<organism evidence="2 3">
    <name type="scientific">Diploptera punctata</name>
    <name type="common">Pacific beetle cockroach</name>
    <dbReference type="NCBI Taxonomy" id="6984"/>
    <lineage>
        <taxon>Eukaryota</taxon>
        <taxon>Metazoa</taxon>
        <taxon>Ecdysozoa</taxon>
        <taxon>Arthropoda</taxon>
        <taxon>Hexapoda</taxon>
        <taxon>Insecta</taxon>
        <taxon>Pterygota</taxon>
        <taxon>Neoptera</taxon>
        <taxon>Polyneoptera</taxon>
        <taxon>Dictyoptera</taxon>
        <taxon>Blattodea</taxon>
        <taxon>Blaberoidea</taxon>
        <taxon>Blaberidae</taxon>
        <taxon>Diplopterinae</taxon>
        <taxon>Diploptera</taxon>
    </lineage>
</organism>
<feature type="region of interest" description="Disordered" evidence="1">
    <location>
        <begin position="25"/>
        <end position="44"/>
    </location>
</feature>
<dbReference type="EMBL" id="JASPKZ010009354">
    <property type="protein sequence ID" value="KAJ9577559.1"/>
    <property type="molecule type" value="Genomic_DNA"/>
</dbReference>